<dbReference type="RefSeq" id="WP_016178459.1">
    <property type="nucleotide sequence ID" value="NZ_KE136357.1"/>
</dbReference>
<feature type="transmembrane region" description="Helical" evidence="1">
    <location>
        <begin position="188"/>
        <end position="213"/>
    </location>
</feature>
<reference evidence="3 5" key="2">
    <citation type="submission" date="2013-03" db="EMBL/GenBank/DDBJ databases">
        <title>The Genome Sequence of Enterococcus avium ATCC_14025 (PacBio/Illumina hybrid assembly).</title>
        <authorList>
            <consortium name="The Broad Institute Genomics Platform"/>
            <consortium name="The Broad Institute Genome Sequencing Center for Infectious Disease"/>
            <person name="Earl A."/>
            <person name="Russ C."/>
            <person name="Gilmore M."/>
            <person name="Surin D."/>
            <person name="Walker B."/>
            <person name="Young S."/>
            <person name="Zeng Q."/>
            <person name="Gargeya S."/>
            <person name="Fitzgerald M."/>
            <person name="Haas B."/>
            <person name="Abouelleil A."/>
            <person name="Allen A.W."/>
            <person name="Alvarado L."/>
            <person name="Arachchi H.M."/>
            <person name="Berlin A.M."/>
            <person name="Chapman S.B."/>
            <person name="Gainer-Dewar J."/>
            <person name="Goldberg J."/>
            <person name="Griggs A."/>
            <person name="Gujja S."/>
            <person name="Hansen M."/>
            <person name="Howarth C."/>
            <person name="Imamovic A."/>
            <person name="Ireland A."/>
            <person name="Larimer J."/>
            <person name="McCowan C."/>
            <person name="Murphy C."/>
            <person name="Pearson M."/>
            <person name="Poon T.W."/>
            <person name="Priest M."/>
            <person name="Roberts A."/>
            <person name="Saif S."/>
            <person name="Shea T."/>
            <person name="Sisk P."/>
            <person name="Sykes S."/>
            <person name="Wortman J."/>
            <person name="Nusbaum C."/>
            <person name="Birren B."/>
        </authorList>
    </citation>
    <scope>NUCLEOTIDE SEQUENCE [LARGE SCALE GENOMIC DNA]</scope>
    <source>
        <strain evidence="3 5">ATCC 14025</strain>
    </source>
</reference>
<keyword evidence="1" id="KW-1133">Transmembrane helix</keyword>
<name>A0AAV3J0V8_ENTAV</name>
<keyword evidence="1" id="KW-0812">Transmembrane</keyword>
<dbReference type="InterPro" id="IPR025699">
    <property type="entry name" value="ABC2_memb-like"/>
</dbReference>
<dbReference type="Proteomes" id="UP000014107">
    <property type="component" value="Unassembled WGS sequence"/>
</dbReference>
<dbReference type="EMBL" id="AHYV01000005">
    <property type="protein sequence ID" value="EOT51262.1"/>
    <property type="molecule type" value="Genomic_DNA"/>
</dbReference>
<dbReference type="Pfam" id="PF13346">
    <property type="entry name" value="ABC2_membrane_5"/>
    <property type="match status" value="1"/>
</dbReference>
<evidence type="ECO:0000313" key="5">
    <source>
        <dbReference type="Proteomes" id="UP000014107"/>
    </source>
</evidence>
<accession>A0AAV3J0V8</accession>
<feature type="transmembrane region" description="Helical" evidence="1">
    <location>
        <begin position="118"/>
        <end position="139"/>
    </location>
</feature>
<evidence type="ECO:0000313" key="3">
    <source>
        <dbReference type="EMBL" id="EOU23429.1"/>
    </source>
</evidence>
<feature type="transmembrane region" description="Helical" evidence="1">
    <location>
        <begin position="40"/>
        <end position="57"/>
    </location>
</feature>
<evidence type="ECO:0000256" key="1">
    <source>
        <dbReference type="SAM" id="Phobius"/>
    </source>
</evidence>
<evidence type="ECO:0000313" key="2">
    <source>
        <dbReference type="EMBL" id="EOT51262.1"/>
    </source>
</evidence>
<gene>
    <name evidence="3" type="ORF">I570_01293</name>
    <name evidence="2" type="ORF">OMU_00592</name>
</gene>
<feature type="transmembrane region" description="Helical" evidence="1">
    <location>
        <begin position="83"/>
        <end position="106"/>
    </location>
</feature>
<dbReference type="Proteomes" id="UP000014104">
    <property type="component" value="Unassembled WGS sequence"/>
</dbReference>
<organism evidence="3 5">
    <name type="scientific">Enterococcus avium ATCC 14025</name>
    <dbReference type="NCBI Taxonomy" id="1140002"/>
    <lineage>
        <taxon>Bacteria</taxon>
        <taxon>Bacillati</taxon>
        <taxon>Bacillota</taxon>
        <taxon>Bacilli</taxon>
        <taxon>Lactobacillales</taxon>
        <taxon>Enterococcaceae</taxon>
        <taxon>Enterococcus</taxon>
    </lineage>
</organism>
<keyword evidence="1" id="KW-0472">Membrane</keyword>
<dbReference type="EMBL" id="ASWL01000002">
    <property type="protein sequence ID" value="EOU23429.1"/>
    <property type="molecule type" value="Genomic_DNA"/>
</dbReference>
<reference evidence="2 4" key="1">
    <citation type="submission" date="2013-03" db="EMBL/GenBank/DDBJ databases">
        <title>The Genome Sequence of Enterococcus avium ATCC_14025 (Illumina only assembly).</title>
        <authorList>
            <consortium name="The Broad Institute Genomics Platform"/>
            <consortium name="The Broad Institute Genome Sequencing Center for Infectious Disease"/>
            <person name="Earl A."/>
            <person name="Russ C."/>
            <person name="Gilmore M."/>
            <person name="Surin D."/>
            <person name="Walker B."/>
            <person name="Young S."/>
            <person name="Zeng Q."/>
            <person name="Gargeya S."/>
            <person name="Fitzgerald M."/>
            <person name="Haas B."/>
            <person name="Abouelleil A."/>
            <person name="Allen A.W."/>
            <person name="Alvarado L."/>
            <person name="Arachchi H.M."/>
            <person name="Berlin A.M."/>
            <person name="Chapman S.B."/>
            <person name="Gainer-Dewar J."/>
            <person name="Goldberg J."/>
            <person name="Griggs A."/>
            <person name="Gujja S."/>
            <person name="Hansen M."/>
            <person name="Howarth C."/>
            <person name="Imamovic A."/>
            <person name="Ireland A."/>
            <person name="Larimer J."/>
            <person name="McCowan C."/>
            <person name="Murphy C."/>
            <person name="Pearson M."/>
            <person name="Poon T.W."/>
            <person name="Priest M."/>
            <person name="Roberts A."/>
            <person name="Saif S."/>
            <person name="Shea T."/>
            <person name="Sisk P."/>
            <person name="Sykes S."/>
            <person name="Wortman J."/>
            <person name="Nusbaum C."/>
            <person name="Birren B."/>
        </authorList>
    </citation>
    <scope>NUCLEOTIDE SEQUENCE [LARGE SCALE GENOMIC DNA]</scope>
    <source>
        <strain evidence="2 4">ATCC 14025</strain>
    </source>
</reference>
<evidence type="ECO:0008006" key="6">
    <source>
        <dbReference type="Google" id="ProtNLM"/>
    </source>
</evidence>
<evidence type="ECO:0000313" key="4">
    <source>
        <dbReference type="Proteomes" id="UP000014104"/>
    </source>
</evidence>
<sequence>MKGLFVKDLYLLEKQKLFFLATIFLTVMNAQNFQMLVLVPLFMLFFVLSIIFTTITLDETNHGFSFLFTLPVSRRKYVFQKYLLSYISSLAAILLSVGIILIMNMLQGRTVDMKDLGIVLVGIFILGSLYISLILPFYFKFDEGKSRLIIIVVMAIIFFFVFLGKGVFDRLGIDIMGILLWISNVPMWLLFVGGGIVAIVTCAISVILSFGFIEQKEL</sequence>
<feature type="transmembrane region" description="Helical" evidence="1">
    <location>
        <begin position="148"/>
        <end position="168"/>
    </location>
</feature>
<proteinExistence type="predicted"/>
<dbReference type="AlphaFoldDB" id="A0AAV3J0V8"/>
<keyword evidence="4" id="KW-1185">Reference proteome</keyword>
<comment type="caution">
    <text evidence="3">The sequence shown here is derived from an EMBL/GenBank/DDBJ whole genome shotgun (WGS) entry which is preliminary data.</text>
</comment>
<protein>
    <recommendedName>
        <fullName evidence="6">ABC-2 transporter permease</fullName>
    </recommendedName>
</protein>